<dbReference type="InterPro" id="IPR050811">
    <property type="entry name" value="Phosphate_ABC_transporter"/>
</dbReference>
<dbReference type="KEGG" id="knv:Pan216_09040"/>
<keyword evidence="1" id="KW-0732">Signal</keyword>
<dbReference type="InterPro" id="IPR024370">
    <property type="entry name" value="PBP_domain"/>
</dbReference>
<feature type="compositionally biased region" description="Low complexity" evidence="2">
    <location>
        <begin position="445"/>
        <end position="477"/>
    </location>
</feature>
<evidence type="ECO:0000256" key="2">
    <source>
        <dbReference type="SAM" id="MobiDB-lite"/>
    </source>
</evidence>
<reference evidence="5 6" key="1">
    <citation type="submission" date="2019-02" db="EMBL/GenBank/DDBJ databases">
        <title>Deep-cultivation of Planctomycetes and their phenomic and genomic characterization uncovers novel biology.</title>
        <authorList>
            <person name="Wiegand S."/>
            <person name="Jogler M."/>
            <person name="Boedeker C."/>
            <person name="Pinto D."/>
            <person name="Vollmers J."/>
            <person name="Rivas-Marin E."/>
            <person name="Kohn T."/>
            <person name="Peeters S.H."/>
            <person name="Heuer A."/>
            <person name="Rast P."/>
            <person name="Oberbeckmann S."/>
            <person name="Bunk B."/>
            <person name="Jeske O."/>
            <person name="Meyerdierks A."/>
            <person name="Storesund J.E."/>
            <person name="Kallscheuer N."/>
            <person name="Luecker S."/>
            <person name="Lage O.M."/>
            <person name="Pohl T."/>
            <person name="Merkel B.J."/>
            <person name="Hornburger P."/>
            <person name="Mueller R.-W."/>
            <person name="Bruemmer F."/>
            <person name="Labrenz M."/>
            <person name="Spormann A.M."/>
            <person name="Op den Camp H."/>
            <person name="Overmann J."/>
            <person name="Amann R."/>
            <person name="Jetten M.S.M."/>
            <person name="Mascher T."/>
            <person name="Medema M.H."/>
            <person name="Devos D.P."/>
            <person name="Kaster A.-K."/>
            <person name="Ovreas L."/>
            <person name="Rohde M."/>
            <person name="Galperin M.Y."/>
            <person name="Jogler C."/>
        </authorList>
    </citation>
    <scope>NUCLEOTIDE SEQUENCE [LARGE SCALE GENOMIC DNA]</scope>
    <source>
        <strain evidence="5 6">Pan216</strain>
    </source>
</reference>
<name>A0A518AZ90_9BACT</name>
<dbReference type="OrthoDB" id="9790048at2"/>
<dbReference type="AlphaFoldDB" id="A0A518AZ90"/>
<dbReference type="PANTHER" id="PTHR30570:SF6">
    <property type="entry name" value="PHOSPHATE-BINDING PROTEIN PSTS"/>
    <property type="match status" value="1"/>
</dbReference>
<keyword evidence="3" id="KW-1133">Transmembrane helix</keyword>
<gene>
    <name evidence="5" type="primary">pstS_2</name>
    <name evidence="5" type="ORF">Pan216_09040</name>
</gene>
<feature type="domain" description="PBP" evidence="4">
    <location>
        <begin position="129"/>
        <end position="388"/>
    </location>
</feature>
<evidence type="ECO:0000256" key="1">
    <source>
        <dbReference type="ARBA" id="ARBA00022729"/>
    </source>
</evidence>
<evidence type="ECO:0000259" key="4">
    <source>
        <dbReference type="Pfam" id="PF12849"/>
    </source>
</evidence>
<feature type="compositionally biased region" description="Basic and acidic residues" evidence="2">
    <location>
        <begin position="509"/>
        <end position="523"/>
    </location>
</feature>
<dbReference type="Pfam" id="PF12849">
    <property type="entry name" value="PBP_like_2"/>
    <property type="match status" value="1"/>
</dbReference>
<feature type="region of interest" description="Disordered" evidence="2">
    <location>
        <begin position="418"/>
        <end position="538"/>
    </location>
</feature>
<protein>
    <submittedName>
        <fullName evidence="5">Phosphate-binding protein PstS</fullName>
    </submittedName>
</protein>
<dbReference type="SUPFAM" id="SSF53850">
    <property type="entry name" value="Periplasmic binding protein-like II"/>
    <property type="match status" value="1"/>
</dbReference>
<feature type="region of interest" description="Disordered" evidence="2">
    <location>
        <begin position="59"/>
        <end position="134"/>
    </location>
</feature>
<dbReference type="EMBL" id="CP036279">
    <property type="protein sequence ID" value="QDU60067.1"/>
    <property type="molecule type" value="Genomic_DNA"/>
</dbReference>
<dbReference type="PANTHER" id="PTHR30570">
    <property type="entry name" value="PERIPLASMIC PHOSPHATE BINDING COMPONENT OF PHOSPHATE ABC TRANSPORTER"/>
    <property type="match status" value="1"/>
</dbReference>
<keyword evidence="3" id="KW-0472">Membrane</keyword>
<evidence type="ECO:0000256" key="3">
    <source>
        <dbReference type="SAM" id="Phobius"/>
    </source>
</evidence>
<feature type="compositionally biased region" description="Basic and acidic residues" evidence="2">
    <location>
        <begin position="87"/>
        <end position="104"/>
    </location>
</feature>
<evidence type="ECO:0000313" key="5">
    <source>
        <dbReference type="EMBL" id="QDU60067.1"/>
    </source>
</evidence>
<accession>A0A518AZ90</accession>
<feature type="region of interest" description="Disordered" evidence="2">
    <location>
        <begin position="1"/>
        <end position="30"/>
    </location>
</feature>
<dbReference type="RefSeq" id="WP_145255328.1">
    <property type="nucleotide sequence ID" value="NZ_CP036279.1"/>
</dbReference>
<proteinExistence type="predicted"/>
<sequence>MPTRILSIRPTTSKHQRLTTSDHHRGKNRRRAGKLSLLLAAFLGVGTLLAVSSTPFAFSQEKPVKNAPPAPAKNDDAGKSATPRTPAKPEKADATKSKDTKKQASDAPKSNSTEKRIEVDDQLPSVTSTPGLRGELTISSPVALRPLLVFWEKDFNELNPDAKFNFVGNSATNAVKEFIDGKADIVAINRPMTDSEMKAFKAKFSYDPIAMPSAVNTLVLFVNKDNPTKSLTISQVDAMYSSDRACGATKAATTWGDVGAKDAWAKEPIRLIGQSERDGSYTFFQDHALCNGKFAKNVRIERNDLAVLDAVAENKDAVGYANFSVSNPNVRALALAREQSDKPVDPTSENVYSGTYPLAGFVLLMVKEKSGTKLPPVEAAFLEYVFSKQGQNEVITAGYLPIGYQSASEVLKRIGITMATPPKDPNATSQPPKKPAVKAPKRSSTAQAKAPKMKAPAKAPAPTKSAAPPPSTTKRPAPVTPPAKPKPLKKMEAPPKAQEPTKPAPTPPSKEDPAPSKASKDEAPETIEPSPSQGSQMLDESCPCEIIIIDDCSCQERSPRVRRLFRRRCRKLFRRSR</sequence>
<dbReference type="Gene3D" id="3.40.190.10">
    <property type="entry name" value="Periplasmic binding protein-like II"/>
    <property type="match status" value="2"/>
</dbReference>
<dbReference type="Proteomes" id="UP000317093">
    <property type="component" value="Chromosome"/>
</dbReference>
<feature type="transmembrane region" description="Helical" evidence="3">
    <location>
        <begin position="35"/>
        <end position="58"/>
    </location>
</feature>
<evidence type="ECO:0000313" key="6">
    <source>
        <dbReference type="Proteomes" id="UP000317093"/>
    </source>
</evidence>
<keyword evidence="3" id="KW-0812">Transmembrane</keyword>
<organism evidence="5 6">
    <name type="scientific">Kolteria novifilia</name>
    <dbReference type="NCBI Taxonomy" id="2527975"/>
    <lineage>
        <taxon>Bacteria</taxon>
        <taxon>Pseudomonadati</taxon>
        <taxon>Planctomycetota</taxon>
        <taxon>Planctomycetia</taxon>
        <taxon>Kolteriales</taxon>
        <taxon>Kolteriaceae</taxon>
        <taxon>Kolteria</taxon>
    </lineage>
</organism>
<feature type="compositionally biased region" description="Polar residues" evidence="2">
    <location>
        <begin position="529"/>
        <end position="538"/>
    </location>
</feature>
<keyword evidence="6" id="KW-1185">Reference proteome</keyword>